<name>A0A2H9ZYF0_9ASPA</name>
<dbReference type="PANTHER" id="PTHR38225">
    <property type="entry name" value="PROTEIN, PUTATIVE-RELATED"/>
    <property type="match status" value="1"/>
</dbReference>
<protein>
    <submittedName>
        <fullName evidence="2">Uncharacterized protein</fullName>
    </submittedName>
</protein>
<feature type="compositionally biased region" description="Low complexity" evidence="1">
    <location>
        <begin position="1"/>
        <end position="17"/>
    </location>
</feature>
<dbReference type="PANTHER" id="PTHR38225:SF4">
    <property type="entry name" value="PROTEIN, PUTATIVE-RELATED"/>
    <property type="match status" value="1"/>
</dbReference>
<reference evidence="2 3" key="1">
    <citation type="journal article" date="2017" name="Nature">
        <title>The Apostasia genome and the evolution of orchids.</title>
        <authorList>
            <person name="Zhang G.Q."/>
            <person name="Liu K.W."/>
            <person name="Li Z."/>
            <person name="Lohaus R."/>
            <person name="Hsiao Y.Y."/>
            <person name="Niu S.C."/>
            <person name="Wang J.Y."/>
            <person name="Lin Y.C."/>
            <person name="Xu Q."/>
            <person name="Chen L.J."/>
            <person name="Yoshida K."/>
            <person name="Fujiwara S."/>
            <person name="Wang Z.W."/>
            <person name="Zhang Y.Q."/>
            <person name="Mitsuda N."/>
            <person name="Wang M."/>
            <person name="Liu G.H."/>
            <person name="Pecoraro L."/>
            <person name="Huang H.X."/>
            <person name="Xiao X.J."/>
            <person name="Lin M."/>
            <person name="Wu X.Y."/>
            <person name="Wu W.L."/>
            <person name="Chen Y.Y."/>
            <person name="Chang S.B."/>
            <person name="Sakamoto S."/>
            <person name="Ohme-Takagi M."/>
            <person name="Yagi M."/>
            <person name="Zeng S.J."/>
            <person name="Shen C.Y."/>
            <person name="Yeh C.M."/>
            <person name="Luo Y.B."/>
            <person name="Tsai W.C."/>
            <person name="Van de Peer Y."/>
            <person name="Liu Z.J."/>
        </authorList>
    </citation>
    <scope>NUCLEOTIDE SEQUENCE [LARGE SCALE GENOMIC DNA]</scope>
    <source>
        <strain evidence="3">cv. Shenzhen</strain>
        <tissue evidence="2">Stem</tissue>
    </source>
</reference>
<feature type="compositionally biased region" description="Basic and acidic residues" evidence="1">
    <location>
        <begin position="39"/>
        <end position="53"/>
    </location>
</feature>
<accession>A0A2H9ZYF0</accession>
<dbReference type="OrthoDB" id="1667576at2759"/>
<evidence type="ECO:0000313" key="3">
    <source>
        <dbReference type="Proteomes" id="UP000236161"/>
    </source>
</evidence>
<organism evidence="2 3">
    <name type="scientific">Apostasia shenzhenica</name>
    <dbReference type="NCBI Taxonomy" id="1088818"/>
    <lineage>
        <taxon>Eukaryota</taxon>
        <taxon>Viridiplantae</taxon>
        <taxon>Streptophyta</taxon>
        <taxon>Embryophyta</taxon>
        <taxon>Tracheophyta</taxon>
        <taxon>Spermatophyta</taxon>
        <taxon>Magnoliopsida</taxon>
        <taxon>Liliopsida</taxon>
        <taxon>Asparagales</taxon>
        <taxon>Orchidaceae</taxon>
        <taxon>Apostasioideae</taxon>
        <taxon>Apostasia</taxon>
    </lineage>
</organism>
<evidence type="ECO:0000313" key="2">
    <source>
        <dbReference type="EMBL" id="PKA48287.1"/>
    </source>
</evidence>
<dbReference type="Proteomes" id="UP000236161">
    <property type="component" value="Unassembled WGS sequence"/>
</dbReference>
<evidence type="ECO:0000256" key="1">
    <source>
        <dbReference type="SAM" id="MobiDB-lite"/>
    </source>
</evidence>
<proteinExistence type="predicted"/>
<keyword evidence="3" id="KW-1185">Reference proteome</keyword>
<dbReference type="AlphaFoldDB" id="A0A2H9ZYF0"/>
<feature type="region of interest" description="Disordered" evidence="1">
    <location>
        <begin position="1"/>
        <end position="60"/>
    </location>
</feature>
<sequence>MATMRAASAMASPLPSSTVVHGRTTPRRRTFITPRSKAQRPDQNDDSSNETKRPSASLVEANMGLLRERMEVVRMRKTLQRWHTEREGWNYLPS</sequence>
<gene>
    <name evidence="2" type="ORF">AXF42_Ash020722</name>
</gene>
<dbReference type="EMBL" id="KZ452646">
    <property type="protein sequence ID" value="PKA48287.1"/>
    <property type="molecule type" value="Genomic_DNA"/>
</dbReference>